<gene>
    <name evidence="1" type="ORF">Pc23g00310</name>
    <name evidence="1" type="ORF">PCH_Pc23g00310</name>
</gene>
<accession>B6HW87</accession>
<dbReference type="Proteomes" id="UP000000724">
    <property type="component" value="Contig Pc00c23"/>
</dbReference>
<keyword evidence="2" id="KW-1185">Reference proteome</keyword>
<evidence type="ECO:0000313" key="2">
    <source>
        <dbReference type="Proteomes" id="UP000000724"/>
    </source>
</evidence>
<name>B6HW87_PENRW</name>
<dbReference type="VEuPathDB" id="FungiDB:PCH_Pc23g00310"/>
<sequence>MSLQLQVSQVDRVSFIRSYRLLTYHALVRQAGFSTSPTSTDGRSVYYDYERTSTPAGISPNGNSFQMALLEPNRASIGFQPCSLICRTWLIALTWDTTSQKAIAVTSIREIGCAKGAWVCGMGRESSGPAHWPLRPLCEAMALKQLSLGTLHIYARALLIGYFHGSGAGTLLWT</sequence>
<organism evidence="1 2">
    <name type="scientific">Penicillium rubens (strain ATCC 28089 / DSM 1075 / NRRL 1951 / Wisconsin 54-1255)</name>
    <name type="common">Penicillium chrysogenum</name>
    <dbReference type="NCBI Taxonomy" id="500485"/>
    <lineage>
        <taxon>Eukaryota</taxon>
        <taxon>Fungi</taxon>
        <taxon>Dikarya</taxon>
        <taxon>Ascomycota</taxon>
        <taxon>Pezizomycotina</taxon>
        <taxon>Eurotiomycetes</taxon>
        <taxon>Eurotiomycetidae</taxon>
        <taxon>Eurotiales</taxon>
        <taxon>Aspergillaceae</taxon>
        <taxon>Penicillium</taxon>
        <taxon>Penicillium chrysogenum species complex</taxon>
    </lineage>
</organism>
<protein>
    <submittedName>
        <fullName evidence="1">Uncharacterized protein</fullName>
    </submittedName>
</protein>
<evidence type="ECO:0000313" key="1">
    <source>
        <dbReference type="EMBL" id="CAP79525.1"/>
    </source>
</evidence>
<dbReference type="AlphaFoldDB" id="B6HW87"/>
<reference evidence="1 2" key="1">
    <citation type="journal article" date="2008" name="Nat. Biotechnol.">
        <title>Genome sequencing and analysis of the filamentous fungus Penicillium chrysogenum.</title>
        <authorList>
            <person name="van den Berg M.A."/>
            <person name="Albang R."/>
            <person name="Albermann K."/>
            <person name="Badger J.H."/>
            <person name="Daran J.-M."/>
            <person name="Driessen A.J.M."/>
            <person name="Garcia-Estrada C."/>
            <person name="Fedorova N.D."/>
            <person name="Harris D.M."/>
            <person name="Heijne W.H.M."/>
            <person name="Joardar V.S."/>
            <person name="Kiel J.A.K.W."/>
            <person name="Kovalchuk A."/>
            <person name="Martin J.F."/>
            <person name="Nierman W.C."/>
            <person name="Nijland J.G."/>
            <person name="Pronk J.T."/>
            <person name="Roubos J.A."/>
            <person name="van der Klei I.J."/>
            <person name="van Peij N.N.M.E."/>
            <person name="Veenhuis M."/>
            <person name="von Doehren H."/>
            <person name="Wagner C."/>
            <person name="Wortman J.R."/>
            <person name="Bovenberg R.A.L."/>
        </authorList>
    </citation>
    <scope>NUCLEOTIDE SEQUENCE [LARGE SCALE GENOMIC DNA]</scope>
    <source>
        <strain evidence="2">ATCC 28089 / DSM 1075 / NRRL 1951 / Wisconsin 54-1255</strain>
    </source>
</reference>
<dbReference type="HOGENOM" id="CLU_1540573_0_0_1"/>
<proteinExistence type="predicted"/>
<dbReference type="EMBL" id="AM920438">
    <property type="protein sequence ID" value="CAP79525.1"/>
    <property type="molecule type" value="Genomic_DNA"/>
</dbReference>